<dbReference type="InterPro" id="IPR011379">
    <property type="entry name" value="MazG-related_GP37"/>
</dbReference>
<dbReference type="AlphaFoldDB" id="A0A143BMN7"/>
<dbReference type="CDD" id="cd11541">
    <property type="entry name" value="NTP-PPase_u4"/>
    <property type="match status" value="1"/>
</dbReference>
<dbReference type="Proteomes" id="UP000076404">
    <property type="component" value="Chromosome"/>
</dbReference>
<dbReference type="STRING" id="1379270.GEMMAAP_15045"/>
<evidence type="ECO:0000313" key="2">
    <source>
        <dbReference type="EMBL" id="AMW05760.1"/>
    </source>
</evidence>
<keyword evidence="3" id="KW-1185">Reference proteome</keyword>
<dbReference type="PANTHER" id="PTHR46523">
    <property type="entry name" value="DCTP PYROPHOSPHATASE 1"/>
    <property type="match status" value="1"/>
</dbReference>
<name>A0A143BMN7_9BACT</name>
<dbReference type="InterPro" id="IPR052555">
    <property type="entry name" value="dCTP_Pyrophosphatase"/>
</dbReference>
<dbReference type="KEGG" id="gph:GEMMAAP_15045"/>
<dbReference type="eggNOG" id="COG1694">
    <property type="taxonomic scope" value="Bacteria"/>
</dbReference>
<dbReference type="InterPro" id="IPR004518">
    <property type="entry name" value="MazG-like_dom"/>
</dbReference>
<evidence type="ECO:0000313" key="3">
    <source>
        <dbReference type="Proteomes" id="UP000076404"/>
    </source>
</evidence>
<dbReference type="EMBL" id="CP011454">
    <property type="protein sequence ID" value="AMW05760.1"/>
    <property type="molecule type" value="Genomic_DNA"/>
</dbReference>
<accession>A0A143BMN7</accession>
<dbReference type="OrthoDB" id="350573at2"/>
<dbReference type="RefSeq" id="WP_026848524.1">
    <property type="nucleotide sequence ID" value="NZ_CP011454.1"/>
</dbReference>
<evidence type="ECO:0000259" key="1">
    <source>
        <dbReference type="Pfam" id="PF03819"/>
    </source>
</evidence>
<dbReference type="PIRSF" id="PIRSF006639">
    <property type="entry name" value="UCP006639_pph"/>
    <property type="match status" value="1"/>
</dbReference>
<feature type="domain" description="NTP pyrophosphohydrolase MazG-like" evidence="1">
    <location>
        <begin position="26"/>
        <end position="98"/>
    </location>
</feature>
<sequence length="108" mass="12288">MNFDEYQELAARTLGRDRTHEQQLANAALGLTGEAGETAEVIKKHLFHATPLDKDALVKELGDCLWYIGAFATVLDLSLEDIAQRNIEKLRKRYPEGFDPERSRNRSE</sequence>
<organism evidence="2 3">
    <name type="scientific">Gemmatimonas phototrophica</name>
    <dbReference type="NCBI Taxonomy" id="1379270"/>
    <lineage>
        <taxon>Bacteria</taxon>
        <taxon>Pseudomonadati</taxon>
        <taxon>Gemmatimonadota</taxon>
        <taxon>Gemmatimonadia</taxon>
        <taxon>Gemmatimonadales</taxon>
        <taxon>Gemmatimonadaceae</taxon>
        <taxon>Gemmatimonas</taxon>
    </lineage>
</organism>
<reference evidence="2 3" key="1">
    <citation type="journal article" date="2014" name="Proc. Natl. Acad. Sci. U.S.A.">
        <title>Functional type 2 photosynthetic reaction centers found in the rare bacterial phylum Gemmatimonadetes.</title>
        <authorList>
            <person name="Zeng Y."/>
            <person name="Feng F."/>
            <person name="Medova H."/>
            <person name="Dean J."/>
            <person name="Koblizek M."/>
        </authorList>
    </citation>
    <scope>NUCLEOTIDE SEQUENCE [LARGE SCALE GENOMIC DNA]</scope>
    <source>
        <strain evidence="2 3">AP64</strain>
    </source>
</reference>
<dbReference type="Gene3D" id="1.10.287.1080">
    <property type="entry name" value="MazG-like"/>
    <property type="match status" value="1"/>
</dbReference>
<protein>
    <submittedName>
        <fullName evidence="2">Nucleotide pyrophosphohydrolase</fullName>
    </submittedName>
</protein>
<proteinExistence type="predicted"/>
<dbReference type="PANTHER" id="PTHR46523:SF1">
    <property type="entry name" value="DCTP PYROPHOSPHATASE 1"/>
    <property type="match status" value="1"/>
</dbReference>
<keyword evidence="2" id="KW-0378">Hydrolase</keyword>
<reference evidence="2 3" key="2">
    <citation type="journal article" date="2016" name="Environ. Microbiol. Rep.">
        <title>Metagenomic evidence for the presence of phototrophic Gemmatimonadetes bacteria in diverse environments.</title>
        <authorList>
            <person name="Zeng Y."/>
            <person name="Baumbach J."/>
            <person name="Barbosa E.G."/>
            <person name="Azevedo V."/>
            <person name="Zhang C."/>
            <person name="Koblizek M."/>
        </authorList>
    </citation>
    <scope>NUCLEOTIDE SEQUENCE [LARGE SCALE GENOMIC DNA]</scope>
    <source>
        <strain evidence="2 3">AP64</strain>
    </source>
</reference>
<dbReference type="GO" id="GO:0016787">
    <property type="term" value="F:hydrolase activity"/>
    <property type="evidence" value="ECO:0007669"/>
    <property type="project" value="UniProtKB-KW"/>
</dbReference>
<gene>
    <name evidence="2" type="ORF">GEMMAAP_15045</name>
</gene>
<dbReference type="Pfam" id="PF03819">
    <property type="entry name" value="MazG"/>
    <property type="match status" value="1"/>
</dbReference>
<dbReference type="SUPFAM" id="SSF101386">
    <property type="entry name" value="all-alpha NTP pyrophosphatases"/>
    <property type="match status" value="1"/>
</dbReference>